<dbReference type="InterPro" id="IPR036236">
    <property type="entry name" value="Znf_C2H2_sf"/>
</dbReference>
<keyword evidence="11" id="KW-1185">Reference proteome</keyword>
<evidence type="ECO:0000313" key="11">
    <source>
        <dbReference type="Proteomes" id="UP000327013"/>
    </source>
</evidence>
<reference evidence="10 11" key="1">
    <citation type="submission" date="2019-06" db="EMBL/GenBank/DDBJ databases">
        <title>A chromosomal-level reference genome of Carpinus fangiana (Coryloideae, Betulaceae).</title>
        <authorList>
            <person name="Yang X."/>
            <person name="Wang Z."/>
            <person name="Zhang L."/>
            <person name="Hao G."/>
            <person name="Liu J."/>
            <person name="Yang Y."/>
        </authorList>
    </citation>
    <scope>NUCLEOTIDE SEQUENCE [LARGE SCALE GENOMIC DNA]</scope>
    <source>
        <strain evidence="10">Cfa_2016G</strain>
        <tissue evidence="10">Leaf</tissue>
    </source>
</reference>
<protein>
    <recommendedName>
        <fullName evidence="9">C2H2-type domain-containing protein</fullName>
    </recommendedName>
</protein>
<dbReference type="InterPro" id="IPR013087">
    <property type="entry name" value="Znf_C2H2_type"/>
</dbReference>
<dbReference type="GO" id="GO:0000976">
    <property type="term" value="F:transcription cis-regulatory region binding"/>
    <property type="evidence" value="ECO:0007669"/>
    <property type="project" value="TreeGrafter"/>
</dbReference>
<evidence type="ECO:0000256" key="1">
    <source>
        <dbReference type="ARBA" id="ARBA00022723"/>
    </source>
</evidence>
<dbReference type="Pfam" id="PF13912">
    <property type="entry name" value="zf-C2H2_6"/>
    <property type="match status" value="1"/>
</dbReference>
<keyword evidence="6" id="KW-0804">Transcription</keyword>
<accession>A0A5N6R6Q5</accession>
<evidence type="ECO:0000256" key="3">
    <source>
        <dbReference type="ARBA" id="ARBA00022771"/>
    </source>
</evidence>
<dbReference type="Proteomes" id="UP000327013">
    <property type="component" value="Chromosome 5"/>
</dbReference>
<feature type="domain" description="C2H2-type" evidence="9">
    <location>
        <begin position="85"/>
        <end position="112"/>
    </location>
</feature>
<evidence type="ECO:0000256" key="7">
    <source>
        <dbReference type="PROSITE-ProRule" id="PRU00042"/>
    </source>
</evidence>
<proteinExistence type="predicted"/>
<dbReference type="PROSITE" id="PS50157">
    <property type="entry name" value="ZINC_FINGER_C2H2_2"/>
    <property type="match status" value="1"/>
</dbReference>
<keyword evidence="4" id="KW-0862">Zinc</keyword>
<keyword evidence="5" id="KW-0805">Transcription regulation</keyword>
<dbReference type="InterPro" id="IPR044653">
    <property type="entry name" value="AZF1/2/3-like"/>
</dbReference>
<dbReference type="OrthoDB" id="40579at2759"/>
<dbReference type="PANTHER" id="PTHR45988:SF90">
    <property type="entry name" value="ZINC FINGER PROTEIN ZAT10-LIKE"/>
    <property type="match status" value="1"/>
</dbReference>
<dbReference type="SUPFAM" id="SSF57667">
    <property type="entry name" value="beta-beta-alpha zinc fingers"/>
    <property type="match status" value="1"/>
</dbReference>
<evidence type="ECO:0000259" key="9">
    <source>
        <dbReference type="PROSITE" id="PS50157"/>
    </source>
</evidence>
<dbReference type="SMART" id="SM00355">
    <property type="entry name" value="ZnF_C2H2"/>
    <property type="match status" value="1"/>
</dbReference>
<dbReference type="PANTHER" id="PTHR45988">
    <property type="entry name" value="C2H2 TYPE ZINC FINGER TRANSCRIPTION FACTOR FAMILY-RELATED"/>
    <property type="match status" value="1"/>
</dbReference>
<evidence type="ECO:0000256" key="8">
    <source>
        <dbReference type="SAM" id="MobiDB-lite"/>
    </source>
</evidence>
<dbReference type="GO" id="GO:0008270">
    <property type="term" value="F:zinc ion binding"/>
    <property type="evidence" value="ECO:0007669"/>
    <property type="project" value="UniProtKB-KW"/>
</dbReference>
<name>A0A5N6R6Q5_9ROSI</name>
<keyword evidence="1" id="KW-0479">Metal-binding</keyword>
<dbReference type="GO" id="GO:0005634">
    <property type="term" value="C:nucleus"/>
    <property type="evidence" value="ECO:0007669"/>
    <property type="project" value="TreeGrafter"/>
</dbReference>
<evidence type="ECO:0000256" key="4">
    <source>
        <dbReference type="ARBA" id="ARBA00022833"/>
    </source>
</evidence>
<dbReference type="GO" id="GO:0003700">
    <property type="term" value="F:DNA-binding transcription factor activity"/>
    <property type="evidence" value="ECO:0007669"/>
    <property type="project" value="InterPro"/>
</dbReference>
<dbReference type="AlphaFoldDB" id="A0A5N6R6Q5"/>
<keyword evidence="2" id="KW-0677">Repeat</keyword>
<organism evidence="10 11">
    <name type="scientific">Carpinus fangiana</name>
    <dbReference type="NCBI Taxonomy" id="176857"/>
    <lineage>
        <taxon>Eukaryota</taxon>
        <taxon>Viridiplantae</taxon>
        <taxon>Streptophyta</taxon>
        <taxon>Embryophyta</taxon>
        <taxon>Tracheophyta</taxon>
        <taxon>Spermatophyta</taxon>
        <taxon>Magnoliopsida</taxon>
        <taxon>eudicotyledons</taxon>
        <taxon>Gunneridae</taxon>
        <taxon>Pentapetalae</taxon>
        <taxon>rosids</taxon>
        <taxon>fabids</taxon>
        <taxon>Fagales</taxon>
        <taxon>Betulaceae</taxon>
        <taxon>Carpinus</taxon>
    </lineage>
</organism>
<feature type="compositionally biased region" description="Low complexity" evidence="8">
    <location>
        <begin position="117"/>
        <end position="132"/>
    </location>
</feature>
<keyword evidence="3 7" id="KW-0863">Zinc-finger</keyword>
<sequence length="166" mass="18073">MALEALSSPISAAPLLHNENAEDHYVEQWAKSKRSKRPRLDNPPTEEEYLALCLLMLGGGQGGATTTMNNSNQPRPSLPSQTLHYKCTLCHKTFPSYQALGGHKASHRNPVGAEDQSSSTSTTTTITITSTTNSKPSNPIRKTQMCHMPQDFSVRTGLGRTQALPL</sequence>
<feature type="region of interest" description="Disordered" evidence="8">
    <location>
        <begin position="101"/>
        <end position="142"/>
    </location>
</feature>
<dbReference type="PROSITE" id="PS00028">
    <property type="entry name" value="ZINC_FINGER_C2H2_1"/>
    <property type="match status" value="1"/>
</dbReference>
<evidence type="ECO:0000256" key="6">
    <source>
        <dbReference type="ARBA" id="ARBA00023163"/>
    </source>
</evidence>
<evidence type="ECO:0000313" key="10">
    <source>
        <dbReference type="EMBL" id="KAE8056680.1"/>
    </source>
</evidence>
<gene>
    <name evidence="10" type="ORF">FH972_013428</name>
</gene>
<evidence type="ECO:0000256" key="2">
    <source>
        <dbReference type="ARBA" id="ARBA00022737"/>
    </source>
</evidence>
<evidence type="ECO:0000256" key="5">
    <source>
        <dbReference type="ARBA" id="ARBA00023015"/>
    </source>
</evidence>
<dbReference type="EMBL" id="CM017325">
    <property type="protein sequence ID" value="KAE8056680.1"/>
    <property type="molecule type" value="Genomic_DNA"/>
</dbReference>